<evidence type="ECO:0000313" key="1">
    <source>
        <dbReference type="EMBL" id="PUU82919.1"/>
    </source>
</evidence>
<reference evidence="1 2" key="1">
    <citation type="submission" date="2017-04" db="EMBL/GenBank/DDBJ databases">
        <title>Draft genome sequence of Tuber borchii Vittad., a whitish edible truffle.</title>
        <authorList>
            <consortium name="DOE Joint Genome Institute"/>
            <person name="Murat C."/>
            <person name="Kuo A."/>
            <person name="Barry K.W."/>
            <person name="Clum A."/>
            <person name="Dockter R.B."/>
            <person name="Fauchery L."/>
            <person name="Iotti M."/>
            <person name="Kohler A."/>
            <person name="Labutti K."/>
            <person name="Lindquist E.A."/>
            <person name="Lipzen A."/>
            <person name="Ohm R.A."/>
            <person name="Wang M."/>
            <person name="Grigoriev I.V."/>
            <person name="Zambonelli A."/>
            <person name="Martin F.M."/>
        </authorList>
    </citation>
    <scope>NUCLEOTIDE SEQUENCE [LARGE SCALE GENOMIC DNA]</scope>
    <source>
        <strain evidence="1 2">Tbo3840</strain>
    </source>
</reference>
<comment type="caution">
    <text evidence="1">The sequence shown here is derived from an EMBL/GenBank/DDBJ whole genome shotgun (WGS) entry which is preliminary data.</text>
</comment>
<proteinExistence type="predicted"/>
<dbReference type="OrthoDB" id="5425482at2759"/>
<dbReference type="AlphaFoldDB" id="A0A2T7A5A7"/>
<sequence length="211" mass="24438">MCYQFEVFLAVVGSLHVGSLGRWPPLLYECNQSQNVDSNETTVSSNEQDIEQAIALNSRGLIDSNAIENGPKAKSSCCQPLWRWRKKLREQENEEKSSEAETSDWERWPRLSKVGYNTVKSHILSQAIRNLRRYLKSMKCKFQGLDLDLHKQLLELMRFQRLSLTKETWRMPRTQGTALVAATSEKGRFVALRILKVEQKAPAREYYITLE</sequence>
<name>A0A2T7A5A7_TUBBO</name>
<accession>A0A2T7A5A7</accession>
<keyword evidence="2" id="KW-1185">Reference proteome</keyword>
<organism evidence="1 2">
    <name type="scientific">Tuber borchii</name>
    <name type="common">White truffle</name>
    <dbReference type="NCBI Taxonomy" id="42251"/>
    <lineage>
        <taxon>Eukaryota</taxon>
        <taxon>Fungi</taxon>
        <taxon>Dikarya</taxon>
        <taxon>Ascomycota</taxon>
        <taxon>Pezizomycotina</taxon>
        <taxon>Pezizomycetes</taxon>
        <taxon>Pezizales</taxon>
        <taxon>Tuberaceae</taxon>
        <taxon>Tuber</taxon>
    </lineage>
</organism>
<gene>
    <name evidence="1" type="ORF">B9Z19DRAFT_1061460</name>
</gene>
<dbReference type="EMBL" id="NESQ01000020">
    <property type="protein sequence ID" value="PUU82919.1"/>
    <property type="molecule type" value="Genomic_DNA"/>
</dbReference>
<evidence type="ECO:0000313" key="2">
    <source>
        <dbReference type="Proteomes" id="UP000244722"/>
    </source>
</evidence>
<protein>
    <submittedName>
        <fullName evidence="1">Uncharacterized protein</fullName>
    </submittedName>
</protein>
<dbReference type="Proteomes" id="UP000244722">
    <property type="component" value="Unassembled WGS sequence"/>
</dbReference>